<dbReference type="PROSITE" id="PS51740">
    <property type="entry name" value="SPOVT_ABRB"/>
    <property type="match status" value="1"/>
</dbReference>
<gene>
    <name evidence="3" type="ORF">A2117_01575</name>
</gene>
<name>A0A1G2QQ01_9BACT</name>
<feature type="domain" description="SpoVT-AbrB" evidence="2">
    <location>
        <begin position="7"/>
        <end position="52"/>
    </location>
</feature>
<dbReference type="SMART" id="SM00966">
    <property type="entry name" value="SpoVT_AbrB"/>
    <property type="match status" value="1"/>
</dbReference>
<dbReference type="AlphaFoldDB" id="A0A1G2QQ01"/>
<dbReference type="STRING" id="1802443.A2117_01575"/>
<dbReference type="Proteomes" id="UP000179245">
    <property type="component" value="Unassembled WGS sequence"/>
</dbReference>
<evidence type="ECO:0000313" key="3">
    <source>
        <dbReference type="EMBL" id="OHA62558.1"/>
    </source>
</evidence>
<comment type="caution">
    <text evidence="3">The sequence shown here is derived from an EMBL/GenBank/DDBJ whole genome shotgun (WGS) entry which is preliminary data.</text>
</comment>
<dbReference type="InterPro" id="IPR007159">
    <property type="entry name" value="SpoVT-AbrB_dom"/>
</dbReference>
<sequence length="85" mass="10356">MPSIIQEEIVKIQPKGLLTIPKRFRRELGFDEKSMVRVRKEKNRLVIEPLRVLSYPVRRYTDEDLKDFLEFDRQETRELRKRGLI</sequence>
<protein>
    <recommendedName>
        <fullName evidence="2">SpoVT-AbrB domain-containing protein</fullName>
    </recommendedName>
</protein>
<accession>A0A1G2QQ01</accession>
<evidence type="ECO:0000256" key="1">
    <source>
        <dbReference type="PROSITE-ProRule" id="PRU01076"/>
    </source>
</evidence>
<evidence type="ECO:0000313" key="4">
    <source>
        <dbReference type="Proteomes" id="UP000179245"/>
    </source>
</evidence>
<reference evidence="3 4" key="1">
    <citation type="journal article" date="2016" name="Nat. Commun.">
        <title>Thousands of microbial genomes shed light on interconnected biogeochemical processes in an aquifer system.</title>
        <authorList>
            <person name="Anantharaman K."/>
            <person name="Brown C.T."/>
            <person name="Hug L.A."/>
            <person name="Sharon I."/>
            <person name="Castelle C.J."/>
            <person name="Probst A.J."/>
            <person name="Thomas B.C."/>
            <person name="Singh A."/>
            <person name="Wilkins M.J."/>
            <person name="Karaoz U."/>
            <person name="Brodie E.L."/>
            <person name="Williams K.H."/>
            <person name="Hubbard S.S."/>
            <person name="Banfield J.F."/>
        </authorList>
    </citation>
    <scope>NUCLEOTIDE SEQUENCE [LARGE SCALE GENOMIC DNA]</scope>
</reference>
<dbReference type="EMBL" id="MHTO01000010">
    <property type="protein sequence ID" value="OHA62558.1"/>
    <property type="molecule type" value="Genomic_DNA"/>
</dbReference>
<proteinExistence type="predicted"/>
<dbReference type="InterPro" id="IPR037914">
    <property type="entry name" value="SpoVT-AbrB_sf"/>
</dbReference>
<dbReference type="GO" id="GO:0003677">
    <property type="term" value="F:DNA binding"/>
    <property type="evidence" value="ECO:0007669"/>
    <property type="project" value="UniProtKB-UniRule"/>
</dbReference>
<dbReference type="SUPFAM" id="SSF89447">
    <property type="entry name" value="AbrB/MazE/MraZ-like"/>
    <property type="match status" value="1"/>
</dbReference>
<organism evidence="3 4">
    <name type="scientific">Candidatus Wildermuthbacteria bacterium GWA2_46_15</name>
    <dbReference type="NCBI Taxonomy" id="1802443"/>
    <lineage>
        <taxon>Bacteria</taxon>
        <taxon>Candidatus Wildermuthiibacteriota</taxon>
    </lineage>
</organism>
<keyword evidence="1" id="KW-0238">DNA-binding</keyword>
<evidence type="ECO:0000259" key="2">
    <source>
        <dbReference type="PROSITE" id="PS51740"/>
    </source>
</evidence>
<dbReference type="Gene3D" id="2.10.260.10">
    <property type="match status" value="1"/>
</dbReference>
<dbReference type="Pfam" id="PF04014">
    <property type="entry name" value="MazE_antitoxin"/>
    <property type="match status" value="1"/>
</dbReference>